<dbReference type="GO" id="GO:0016780">
    <property type="term" value="F:phosphotransferase activity, for other substituted phosphate groups"/>
    <property type="evidence" value="ECO:0007669"/>
    <property type="project" value="TreeGrafter"/>
</dbReference>
<feature type="domain" description="Bacterial sugar transferase" evidence="8">
    <location>
        <begin position="265"/>
        <end position="451"/>
    </location>
</feature>
<feature type="transmembrane region" description="Helical" evidence="7">
    <location>
        <begin position="72"/>
        <end position="92"/>
    </location>
</feature>
<dbReference type="NCBIfam" id="TIGR03025">
    <property type="entry name" value="EPS_sugtrans"/>
    <property type="match status" value="1"/>
</dbReference>
<evidence type="ECO:0000256" key="5">
    <source>
        <dbReference type="ARBA" id="ARBA00022989"/>
    </source>
</evidence>
<feature type="transmembrane region" description="Helical" evidence="7">
    <location>
        <begin position="7"/>
        <end position="26"/>
    </location>
</feature>
<sequence length="457" mass="52407">MYRLKQITLLIGDLVALYIGLFLAMLTRHWQWPQEAVLLLIGPMSLLFVLAIIIMFITGLYDLELSKNNKTFFQKIIMTALVWMLLGVIYFYINPSNKVSPKTILLLTSVCGFGLVTVWRYIYNRFVSTTLLQTNIIFVGYNTQVRELINILISEPQRGMSVKGIVNFGENMPAFADIINAKKLNDIIEQIDKSGSVLIVLSEQMQTDQEILRDLYACLFKEIGIIRLDDFYEQILSRIPPFTFSETYFVANLKEQNKKIYDRFKMLADLLCGAILAVFFALSFPFIALAIKLNSAGPIFFQQKRIGKLGRPFNLYKYRTMKALSADGSAEISGPQFATAKDKRITNVGKFLRQTRLDEIPQFINLFKREMSIIGPRPERPEFVAELTQAMPYYKLRHLIKPGITGWAQIKHGYTGQTDEHLRKLEYDLFYIKNRGPLLDTSIILKTANIIARLAGK</sequence>
<gene>
    <name evidence="9" type="ORF">COU31_02415</name>
</gene>
<reference evidence="10" key="1">
    <citation type="submission" date="2017-09" db="EMBL/GenBank/DDBJ databases">
        <title>Depth-based differentiation of microbial function through sediment-hosted aquifers and enrichment of novel symbionts in the deep terrestrial subsurface.</title>
        <authorList>
            <person name="Probst A.J."/>
            <person name="Ladd B."/>
            <person name="Jarett J.K."/>
            <person name="Geller-Mcgrath D.E."/>
            <person name="Sieber C.M.K."/>
            <person name="Emerson J.B."/>
            <person name="Anantharaman K."/>
            <person name="Thomas B.C."/>
            <person name="Malmstrom R."/>
            <person name="Stieglmeier M."/>
            <person name="Klingl A."/>
            <person name="Woyke T."/>
            <person name="Ryan C.M."/>
            <person name="Banfield J.F."/>
        </authorList>
    </citation>
    <scope>NUCLEOTIDE SEQUENCE [LARGE SCALE GENOMIC DNA]</scope>
</reference>
<dbReference type="AlphaFoldDB" id="A0A2M6W3Y6"/>
<keyword evidence="3" id="KW-0808">Transferase</keyword>
<evidence type="ECO:0000256" key="2">
    <source>
        <dbReference type="ARBA" id="ARBA00006464"/>
    </source>
</evidence>
<evidence type="ECO:0000256" key="1">
    <source>
        <dbReference type="ARBA" id="ARBA00004141"/>
    </source>
</evidence>
<evidence type="ECO:0000256" key="6">
    <source>
        <dbReference type="ARBA" id="ARBA00023136"/>
    </source>
</evidence>
<evidence type="ECO:0000313" key="10">
    <source>
        <dbReference type="Proteomes" id="UP000231183"/>
    </source>
</evidence>
<evidence type="ECO:0000256" key="3">
    <source>
        <dbReference type="ARBA" id="ARBA00022679"/>
    </source>
</evidence>
<evidence type="ECO:0000259" key="8">
    <source>
        <dbReference type="Pfam" id="PF02397"/>
    </source>
</evidence>
<comment type="caution">
    <text evidence="9">The sequence shown here is derived from an EMBL/GenBank/DDBJ whole genome shotgun (WGS) entry which is preliminary data.</text>
</comment>
<dbReference type="PANTHER" id="PTHR30576:SF0">
    <property type="entry name" value="UNDECAPRENYL-PHOSPHATE N-ACETYLGALACTOSAMINYL 1-PHOSPHATE TRANSFERASE-RELATED"/>
    <property type="match status" value="1"/>
</dbReference>
<proteinExistence type="inferred from homology"/>
<dbReference type="InterPro" id="IPR003362">
    <property type="entry name" value="Bact_transf"/>
</dbReference>
<keyword evidence="6 7" id="KW-0472">Membrane</keyword>
<dbReference type="GO" id="GO:0016020">
    <property type="term" value="C:membrane"/>
    <property type="evidence" value="ECO:0007669"/>
    <property type="project" value="UniProtKB-SubCell"/>
</dbReference>
<comment type="similarity">
    <text evidence="2">Belongs to the bacterial sugar transferase family.</text>
</comment>
<name>A0A2M6W3Y6_9BACT</name>
<protein>
    <recommendedName>
        <fullName evidence="8">Bacterial sugar transferase domain-containing protein</fullName>
    </recommendedName>
</protein>
<feature type="transmembrane region" description="Helical" evidence="7">
    <location>
        <begin position="104"/>
        <end position="123"/>
    </location>
</feature>
<organism evidence="9 10">
    <name type="scientific">Candidatus Magasanikbacteria bacterium CG10_big_fil_rev_8_21_14_0_10_40_10</name>
    <dbReference type="NCBI Taxonomy" id="1974648"/>
    <lineage>
        <taxon>Bacteria</taxon>
        <taxon>Candidatus Magasanikiibacteriota</taxon>
    </lineage>
</organism>
<dbReference type="InterPro" id="IPR017475">
    <property type="entry name" value="EPS_sugar_tfrase"/>
</dbReference>
<evidence type="ECO:0000256" key="7">
    <source>
        <dbReference type="SAM" id="Phobius"/>
    </source>
</evidence>
<keyword evidence="5 7" id="KW-1133">Transmembrane helix</keyword>
<comment type="subcellular location">
    <subcellularLocation>
        <location evidence="1">Membrane</location>
        <topology evidence="1">Multi-pass membrane protein</topology>
    </subcellularLocation>
</comment>
<feature type="transmembrane region" description="Helical" evidence="7">
    <location>
        <begin position="38"/>
        <end position="60"/>
    </location>
</feature>
<accession>A0A2M6W3Y6</accession>
<dbReference type="Proteomes" id="UP000231183">
    <property type="component" value="Unassembled WGS sequence"/>
</dbReference>
<dbReference type="PANTHER" id="PTHR30576">
    <property type="entry name" value="COLANIC BIOSYNTHESIS UDP-GLUCOSE LIPID CARRIER TRANSFERASE"/>
    <property type="match status" value="1"/>
</dbReference>
<evidence type="ECO:0000313" key="9">
    <source>
        <dbReference type="EMBL" id="PIT87509.1"/>
    </source>
</evidence>
<keyword evidence="4 7" id="KW-0812">Transmembrane</keyword>
<dbReference type="EMBL" id="PFBX01000024">
    <property type="protein sequence ID" value="PIT87509.1"/>
    <property type="molecule type" value="Genomic_DNA"/>
</dbReference>
<dbReference type="Pfam" id="PF02397">
    <property type="entry name" value="Bac_transf"/>
    <property type="match status" value="1"/>
</dbReference>
<evidence type="ECO:0000256" key="4">
    <source>
        <dbReference type="ARBA" id="ARBA00022692"/>
    </source>
</evidence>
<feature type="transmembrane region" description="Helical" evidence="7">
    <location>
        <begin position="267"/>
        <end position="291"/>
    </location>
</feature>